<dbReference type="OrthoDB" id="4494979at2"/>
<evidence type="ECO:0000259" key="4">
    <source>
        <dbReference type="Pfam" id="PF00205"/>
    </source>
</evidence>
<dbReference type="KEGG" id="taz:TREAZ_0231"/>
<dbReference type="PANTHER" id="PTHR18968:SF9">
    <property type="entry name" value="3D-(3,5_4)-TRIHYDROXYCYCLOHEXANE-1,2-DIONE HYDROLASE"/>
    <property type="match status" value="1"/>
</dbReference>
<dbReference type="Pfam" id="PF02775">
    <property type="entry name" value="TPP_enzyme_C"/>
    <property type="match status" value="1"/>
</dbReference>
<dbReference type="AlphaFoldDB" id="F5YE96"/>
<dbReference type="HOGENOM" id="CLU_013748_6_0_12"/>
<evidence type="ECO:0000256" key="1">
    <source>
        <dbReference type="ARBA" id="ARBA00007812"/>
    </source>
</evidence>
<feature type="domain" description="Thiamine pyrophosphate enzyme central" evidence="4">
    <location>
        <begin position="220"/>
        <end position="354"/>
    </location>
</feature>
<accession>F5YE96</accession>
<dbReference type="GO" id="GO:0050660">
    <property type="term" value="F:flavin adenine dinucleotide binding"/>
    <property type="evidence" value="ECO:0007669"/>
    <property type="project" value="TreeGrafter"/>
</dbReference>
<dbReference type="eggNOG" id="COG3962">
    <property type="taxonomic scope" value="Bacteria"/>
</dbReference>
<dbReference type="GO" id="GO:0016823">
    <property type="term" value="F:hydrolase activity, acting on acid carbon-carbon bonds, in ketonic substances"/>
    <property type="evidence" value="ECO:0007669"/>
    <property type="project" value="InterPro"/>
</dbReference>
<dbReference type="NCBIfam" id="TIGR04377">
    <property type="entry name" value="myo_inos_iolD"/>
    <property type="match status" value="1"/>
</dbReference>
<dbReference type="EC" id="1.-.-.-" evidence="7"/>
<dbReference type="SUPFAM" id="SSF52518">
    <property type="entry name" value="Thiamin diphosphate-binding fold (THDP-binding)"/>
    <property type="match status" value="2"/>
</dbReference>
<dbReference type="Proteomes" id="UP000009222">
    <property type="component" value="Chromosome"/>
</dbReference>
<dbReference type="Gene3D" id="3.40.50.970">
    <property type="match status" value="2"/>
</dbReference>
<dbReference type="EMBL" id="CP001841">
    <property type="protein sequence ID" value="AEF83491.1"/>
    <property type="molecule type" value="Genomic_DNA"/>
</dbReference>
<dbReference type="Pfam" id="PF00205">
    <property type="entry name" value="TPP_enzyme_M"/>
    <property type="match status" value="1"/>
</dbReference>
<dbReference type="CDD" id="cd07035">
    <property type="entry name" value="TPP_PYR_POX_like"/>
    <property type="match status" value="1"/>
</dbReference>
<dbReference type="InterPro" id="IPR029061">
    <property type="entry name" value="THDP-binding"/>
</dbReference>
<dbReference type="GO" id="GO:0003984">
    <property type="term" value="F:acetolactate synthase activity"/>
    <property type="evidence" value="ECO:0007669"/>
    <property type="project" value="TreeGrafter"/>
</dbReference>
<comment type="similarity">
    <text evidence="1 3">Belongs to the TPP enzyme family.</text>
</comment>
<gene>
    <name evidence="7" type="ordered locus">TREAZ_0231</name>
</gene>
<reference evidence="8" key="1">
    <citation type="submission" date="2009-12" db="EMBL/GenBank/DDBJ databases">
        <title>Complete sequence of Treponema azotonutricium strain ZAS-9.</title>
        <authorList>
            <person name="Tetu S.G."/>
            <person name="Matson E."/>
            <person name="Ren Q."/>
            <person name="Seshadri R."/>
            <person name="Elbourne L."/>
            <person name="Hassan K.A."/>
            <person name="Durkin A."/>
            <person name="Radune D."/>
            <person name="Mohamoud Y."/>
            <person name="Shay R."/>
            <person name="Jin S."/>
            <person name="Zhang X."/>
            <person name="Lucey K."/>
            <person name="Ballor N.R."/>
            <person name="Ottesen E."/>
            <person name="Rosenthal R."/>
            <person name="Allen A."/>
            <person name="Leadbetter J.R."/>
            <person name="Paulsen I.T."/>
        </authorList>
    </citation>
    <scope>NUCLEOTIDE SEQUENCE [LARGE SCALE GENOMIC DNA]</scope>
    <source>
        <strain evidence="8">ATCC BAA-888 / DSM 13862 / ZAS-9</strain>
    </source>
</reference>
<evidence type="ECO:0000313" key="8">
    <source>
        <dbReference type="Proteomes" id="UP000009222"/>
    </source>
</evidence>
<evidence type="ECO:0000259" key="6">
    <source>
        <dbReference type="Pfam" id="PF02776"/>
    </source>
</evidence>
<proteinExistence type="inferred from homology"/>
<keyword evidence="7" id="KW-0560">Oxidoreductase</keyword>
<reference evidence="7 8" key="2">
    <citation type="journal article" date="2011" name="ISME J.">
        <title>RNA-seq reveals cooperative metabolic interactions between two termite-gut spirochete species in co-culture.</title>
        <authorList>
            <person name="Rosenthal A.Z."/>
            <person name="Matson E.G."/>
            <person name="Eldar A."/>
            <person name="Leadbetter J.R."/>
        </authorList>
    </citation>
    <scope>NUCLEOTIDE SEQUENCE [LARGE SCALE GENOMIC DNA]</scope>
    <source>
        <strain evidence="8">ATCC BAA-888 / DSM 13862 / ZAS-9</strain>
    </source>
</reference>
<sequence length="626" mass="68012">MGKTIRLTMAQALLRFLDAQYIEVDGKEIKFVYGVFGIFGHGVVVGLGEALAAKGNKLPFYQAKNEQGAGHAAMGFAKQNKRQKIMAVCSSIGPGALNMVTAAGTATVNRIPVLFLPSDSFACRQPDPVLQQVETPWDFNITANDAFKSVSKYWDRVSRPDQLMSAMINAFRVLTDPAEAGAVTVALPQDVQGEAWDYPEEFLAKRVHHIERRPPSKGQIERAAAMIKAAKKPLVICGGGAAYSEAGRELEAFCKTLHIPFGETQAGKGLVPWDNPYNLSGIGNTGSLAANKLAKEADLIIALGTRLGDFTTCSKWLFQNPAVKILGINIAPFDAYKMDGEPVIADAKLTLKALTRSLASYKSKWGSKIDAVRKEWNAEVDRLYSETVPNGKDGLPLLSQARVLGELNDRLLPKDAIVVSGSGSIPSDMQRVWRARKPGTYHMEYGFSCMGYEVAASLGIKIGFPEKTVVAIIGDGAYTMLHTELLTAVQEGKKIILIVLDNAGFHCIDNLQNSQGIDHFGNEWNARDAKSGRLSGSPVKVDYARNAESWGALGLRARTPEELARAVRKALKSEGPVLIDVKVGAKTMTRGYENWWRVGTAQVSENPAVVKAAKAMAEEVSRARKY</sequence>
<dbReference type="RefSeq" id="WP_015711698.1">
    <property type="nucleotide sequence ID" value="NC_015577.1"/>
</dbReference>
<keyword evidence="2 3" id="KW-0786">Thiamine pyrophosphate</keyword>
<dbReference type="InParanoid" id="F5YE96"/>
<evidence type="ECO:0000313" key="7">
    <source>
        <dbReference type="EMBL" id="AEF83491.1"/>
    </source>
</evidence>
<dbReference type="InterPro" id="IPR012000">
    <property type="entry name" value="Thiamin_PyroP_enz_cen_dom"/>
</dbReference>
<protein>
    <submittedName>
        <fullName evidence="7">Probable malonic semialdehyde oxidative decarboxylase</fullName>
        <ecNumber evidence="7">1.-.-.-</ecNumber>
    </submittedName>
</protein>
<evidence type="ECO:0000256" key="3">
    <source>
        <dbReference type="RuleBase" id="RU362132"/>
    </source>
</evidence>
<dbReference type="InterPro" id="IPR011766">
    <property type="entry name" value="TPP_enzyme_TPP-bd"/>
</dbReference>
<dbReference type="GO" id="GO:0005948">
    <property type="term" value="C:acetolactate synthase complex"/>
    <property type="evidence" value="ECO:0007669"/>
    <property type="project" value="TreeGrafter"/>
</dbReference>
<dbReference type="GO" id="GO:0000287">
    <property type="term" value="F:magnesium ion binding"/>
    <property type="evidence" value="ECO:0007669"/>
    <property type="project" value="InterPro"/>
</dbReference>
<dbReference type="PROSITE" id="PS00187">
    <property type="entry name" value="TPP_ENZYMES"/>
    <property type="match status" value="1"/>
</dbReference>
<feature type="domain" description="Thiamine pyrophosphate enzyme N-terminal TPP-binding" evidence="6">
    <location>
        <begin position="35"/>
        <end position="122"/>
    </location>
</feature>
<dbReference type="GO" id="GO:0009099">
    <property type="term" value="P:L-valine biosynthetic process"/>
    <property type="evidence" value="ECO:0007669"/>
    <property type="project" value="TreeGrafter"/>
</dbReference>
<keyword evidence="8" id="KW-1185">Reference proteome</keyword>
<dbReference type="GO" id="GO:0019310">
    <property type="term" value="P:inositol catabolic process"/>
    <property type="evidence" value="ECO:0007669"/>
    <property type="project" value="InterPro"/>
</dbReference>
<dbReference type="GO" id="GO:0030976">
    <property type="term" value="F:thiamine pyrophosphate binding"/>
    <property type="evidence" value="ECO:0007669"/>
    <property type="project" value="InterPro"/>
</dbReference>
<feature type="domain" description="Thiamine pyrophosphate enzyme TPP-binding" evidence="5">
    <location>
        <begin position="422"/>
        <end position="581"/>
    </location>
</feature>
<dbReference type="InterPro" id="IPR029035">
    <property type="entry name" value="DHS-like_NAD/FAD-binding_dom"/>
</dbReference>
<dbReference type="SUPFAM" id="SSF52467">
    <property type="entry name" value="DHS-like NAD/FAD-binding domain"/>
    <property type="match status" value="1"/>
</dbReference>
<dbReference type="GO" id="GO:0016491">
    <property type="term" value="F:oxidoreductase activity"/>
    <property type="evidence" value="ECO:0007669"/>
    <property type="project" value="UniProtKB-KW"/>
</dbReference>
<evidence type="ECO:0000259" key="5">
    <source>
        <dbReference type="Pfam" id="PF02775"/>
    </source>
</evidence>
<dbReference type="Pfam" id="PF02776">
    <property type="entry name" value="TPP_enzyme_N"/>
    <property type="match status" value="1"/>
</dbReference>
<dbReference type="PANTHER" id="PTHR18968">
    <property type="entry name" value="THIAMINE PYROPHOSPHATE ENZYMES"/>
    <property type="match status" value="1"/>
</dbReference>
<dbReference type="InterPro" id="IPR030817">
    <property type="entry name" value="Myo_inos_IolD"/>
</dbReference>
<dbReference type="Gene3D" id="3.40.50.1220">
    <property type="entry name" value="TPP-binding domain"/>
    <property type="match status" value="1"/>
</dbReference>
<organism evidence="7 8">
    <name type="scientific">Leadbettera azotonutricia (strain ATCC BAA-888 / DSM 13862 / ZAS-9)</name>
    <name type="common">Treponema azotonutricium</name>
    <dbReference type="NCBI Taxonomy" id="545695"/>
    <lineage>
        <taxon>Bacteria</taxon>
        <taxon>Pseudomonadati</taxon>
        <taxon>Spirochaetota</taxon>
        <taxon>Spirochaetia</taxon>
        <taxon>Spirochaetales</taxon>
        <taxon>Breznakiellaceae</taxon>
        <taxon>Leadbettera</taxon>
    </lineage>
</organism>
<dbReference type="STRING" id="545695.TREAZ_0231"/>
<dbReference type="InterPro" id="IPR045229">
    <property type="entry name" value="TPP_enz"/>
</dbReference>
<dbReference type="InterPro" id="IPR000399">
    <property type="entry name" value="TPP-bd_CS"/>
</dbReference>
<dbReference type="FunCoup" id="F5YE96">
    <property type="interactions" value="28"/>
</dbReference>
<dbReference type="GO" id="GO:0009097">
    <property type="term" value="P:isoleucine biosynthetic process"/>
    <property type="evidence" value="ECO:0007669"/>
    <property type="project" value="TreeGrafter"/>
</dbReference>
<dbReference type="InterPro" id="IPR012001">
    <property type="entry name" value="Thiamin_PyroP_enz_TPP-bd_dom"/>
</dbReference>
<name>F5YE96_LEAAZ</name>
<evidence type="ECO:0000256" key="2">
    <source>
        <dbReference type="ARBA" id="ARBA00023052"/>
    </source>
</evidence>